<dbReference type="SUPFAM" id="SSF101116">
    <property type="entry name" value="Flagellar export chaperone FliS"/>
    <property type="match status" value="1"/>
</dbReference>
<keyword evidence="4 6" id="KW-1005">Bacterial flagellum biogenesis</keyword>
<keyword evidence="7" id="KW-0966">Cell projection</keyword>
<dbReference type="Proteomes" id="UP000198619">
    <property type="component" value="Unassembled WGS sequence"/>
</dbReference>
<proteinExistence type="inferred from homology"/>
<dbReference type="InterPro" id="IPR003713">
    <property type="entry name" value="FliS"/>
</dbReference>
<evidence type="ECO:0000256" key="4">
    <source>
        <dbReference type="ARBA" id="ARBA00022795"/>
    </source>
</evidence>
<dbReference type="PIRSF" id="PIRSF039090">
    <property type="entry name" value="Flis"/>
    <property type="match status" value="1"/>
</dbReference>
<dbReference type="GO" id="GO:0044780">
    <property type="term" value="P:bacterial-type flagellum assembly"/>
    <property type="evidence" value="ECO:0007669"/>
    <property type="project" value="InterPro"/>
</dbReference>
<dbReference type="Pfam" id="PF02561">
    <property type="entry name" value="FliS"/>
    <property type="match status" value="1"/>
</dbReference>
<dbReference type="GO" id="GO:0071973">
    <property type="term" value="P:bacterial-type flagellum-dependent cell motility"/>
    <property type="evidence" value="ECO:0007669"/>
    <property type="project" value="TreeGrafter"/>
</dbReference>
<dbReference type="NCBIfam" id="TIGR00208">
    <property type="entry name" value="fliS"/>
    <property type="match status" value="1"/>
</dbReference>
<evidence type="ECO:0000256" key="1">
    <source>
        <dbReference type="ARBA" id="ARBA00004514"/>
    </source>
</evidence>
<dbReference type="PANTHER" id="PTHR34773">
    <property type="entry name" value="FLAGELLAR SECRETION CHAPERONE FLIS"/>
    <property type="match status" value="1"/>
</dbReference>
<dbReference type="GO" id="GO:0005829">
    <property type="term" value="C:cytosol"/>
    <property type="evidence" value="ECO:0007669"/>
    <property type="project" value="UniProtKB-SubCell"/>
</dbReference>
<comment type="similarity">
    <text evidence="2 6">Belongs to the FliS family.</text>
</comment>
<evidence type="ECO:0000256" key="6">
    <source>
        <dbReference type="PIRNR" id="PIRNR039090"/>
    </source>
</evidence>
<dbReference type="InterPro" id="IPR036584">
    <property type="entry name" value="FliS_sf"/>
</dbReference>
<evidence type="ECO:0000313" key="7">
    <source>
        <dbReference type="EMBL" id="SFA74439.1"/>
    </source>
</evidence>
<evidence type="ECO:0000256" key="3">
    <source>
        <dbReference type="ARBA" id="ARBA00022490"/>
    </source>
</evidence>
<comment type="subcellular location">
    <subcellularLocation>
        <location evidence="1 6">Cytoplasm</location>
        <location evidence="1 6">Cytosol</location>
    </subcellularLocation>
</comment>
<sequence length="126" mass="14610">MMYGNKGFNAYKNNSVNYASKDQLLLMLVDGAVKFAKISRQAIADKDIKKAHESIIRTQDIFIELMATLDRSNGQWSEQIFRVYEFINSRLVEANLKKSVEIMDEVLPLIEDVRDTWNEAYKLSKK</sequence>
<evidence type="ECO:0000313" key="8">
    <source>
        <dbReference type="Proteomes" id="UP000198619"/>
    </source>
</evidence>
<dbReference type="AlphaFoldDB" id="A0A1I0VDC2"/>
<keyword evidence="7" id="KW-0969">Cilium</keyword>
<accession>A0A1I0VDC2</accession>
<dbReference type="EMBL" id="FOKI01000002">
    <property type="protein sequence ID" value="SFA74439.1"/>
    <property type="molecule type" value="Genomic_DNA"/>
</dbReference>
<protein>
    <recommendedName>
        <fullName evidence="6">Flagellar secretion chaperone FliS</fullName>
    </recommendedName>
</protein>
<dbReference type="PANTHER" id="PTHR34773:SF1">
    <property type="entry name" value="FLAGELLAR SECRETION CHAPERONE FLIS"/>
    <property type="match status" value="1"/>
</dbReference>
<dbReference type="Gene3D" id="1.20.120.340">
    <property type="entry name" value="Flagellar protein FliS"/>
    <property type="match status" value="1"/>
</dbReference>
<evidence type="ECO:0000256" key="2">
    <source>
        <dbReference type="ARBA" id="ARBA00008787"/>
    </source>
</evidence>
<dbReference type="CDD" id="cd16098">
    <property type="entry name" value="FliS"/>
    <property type="match status" value="1"/>
</dbReference>
<keyword evidence="8" id="KW-1185">Reference proteome</keyword>
<organism evidence="7 8">
    <name type="scientific">Clostridium frigidicarnis</name>
    <dbReference type="NCBI Taxonomy" id="84698"/>
    <lineage>
        <taxon>Bacteria</taxon>
        <taxon>Bacillati</taxon>
        <taxon>Bacillota</taxon>
        <taxon>Clostridia</taxon>
        <taxon>Eubacteriales</taxon>
        <taxon>Clostridiaceae</taxon>
        <taxon>Clostridium</taxon>
    </lineage>
</organism>
<reference evidence="7 8" key="1">
    <citation type="submission" date="2016-10" db="EMBL/GenBank/DDBJ databases">
        <authorList>
            <person name="de Groot N.N."/>
        </authorList>
    </citation>
    <scope>NUCLEOTIDE SEQUENCE [LARGE SCALE GENOMIC DNA]</scope>
    <source>
        <strain evidence="7 8">DSM 12271</strain>
    </source>
</reference>
<keyword evidence="5" id="KW-0143">Chaperone</keyword>
<keyword evidence="7" id="KW-0282">Flagellum</keyword>
<dbReference type="STRING" id="84698.SAMN04488528_10026"/>
<evidence type="ECO:0000256" key="5">
    <source>
        <dbReference type="ARBA" id="ARBA00023186"/>
    </source>
</evidence>
<keyword evidence="3 6" id="KW-0963">Cytoplasm</keyword>
<gene>
    <name evidence="7" type="ORF">SAMN04488528_10026</name>
</gene>
<name>A0A1I0VDC2_9CLOT</name>